<dbReference type="Pfam" id="PF00001">
    <property type="entry name" value="7tm_1"/>
    <property type="match status" value="1"/>
</dbReference>
<gene>
    <name evidence="19" type="primary">AGTR2</name>
</gene>
<dbReference type="PROSITE" id="PS50262">
    <property type="entry name" value="G_PROTEIN_RECEP_F1_2"/>
    <property type="match status" value="1"/>
</dbReference>
<dbReference type="STRING" id="7897.ENSLACP00000010694"/>
<feature type="transmembrane region" description="Helical" evidence="17">
    <location>
        <begin position="261"/>
        <end position="281"/>
    </location>
</feature>
<dbReference type="PRINTS" id="PR00636">
    <property type="entry name" value="ANGIOTENSN2R"/>
</dbReference>
<feature type="transmembrane region" description="Helical" evidence="17">
    <location>
        <begin position="55"/>
        <end position="81"/>
    </location>
</feature>
<dbReference type="GO" id="GO:0006954">
    <property type="term" value="P:inflammatory response"/>
    <property type="evidence" value="ECO:0007669"/>
    <property type="project" value="InterPro"/>
</dbReference>
<proteinExistence type="inferred from homology"/>
<keyword evidence="8 17" id="KW-0472">Membrane</keyword>
<evidence type="ECO:0000313" key="20">
    <source>
        <dbReference type="Proteomes" id="UP000008672"/>
    </source>
</evidence>
<dbReference type="HOGENOM" id="CLU_009579_8_3_1"/>
<dbReference type="OMA" id="TFNCSHK"/>
<protein>
    <recommendedName>
        <fullName evidence="3">Type-2 angiotensin II receptor</fullName>
    </recommendedName>
    <alternativeName>
        <fullName evidence="13">Angiotensin II type-2 receptor</fullName>
    </alternativeName>
</protein>
<reference evidence="19" key="3">
    <citation type="submission" date="2025-09" db="UniProtKB">
        <authorList>
            <consortium name="Ensembl"/>
        </authorList>
    </citation>
    <scope>IDENTIFICATION</scope>
</reference>
<organism evidence="19 20">
    <name type="scientific">Latimeria chalumnae</name>
    <name type="common">Coelacanth</name>
    <dbReference type="NCBI Taxonomy" id="7897"/>
    <lineage>
        <taxon>Eukaryota</taxon>
        <taxon>Metazoa</taxon>
        <taxon>Chordata</taxon>
        <taxon>Craniata</taxon>
        <taxon>Vertebrata</taxon>
        <taxon>Euteleostomi</taxon>
        <taxon>Coelacanthiformes</taxon>
        <taxon>Coelacanthidae</taxon>
        <taxon>Latimeria</taxon>
    </lineage>
</organism>
<evidence type="ECO:0000256" key="11">
    <source>
        <dbReference type="ARBA" id="ARBA00023180"/>
    </source>
</evidence>
<dbReference type="CDD" id="cd15191">
    <property type="entry name" value="7tmA_AT2R"/>
    <property type="match status" value="1"/>
</dbReference>
<evidence type="ECO:0000256" key="17">
    <source>
        <dbReference type="SAM" id="Phobius"/>
    </source>
</evidence>
<keyword evidence="12 15" id="KW-0807">Transducer</keyword>
<feature type="transmembrane region" description="Helical" evidence="17">
    <location>
        <begin position="88"/>
        <end position="112"/>
    </location>
</feature>
<keyword evidence="9" id="KW-1015">Disulfide bond</keyword>
<dbReference type="InterPro" id="IPR000276">
    <property type="entry name" value="GPCR_Rhodpsn"/>
</dbReference>
<dbReference type="GO" id="GO:0042981">
    <property type="term" value="P:regulation of apoptotic process"/>
    <property type="evidence" value="ECO:0007669"/>
    <property type="project" value="InterPro"/>
</dbReference>
<evidence type="ECO:0000256" key="8">
    <source>
        <dbReference type="ARBA" id="ARBA00023136"/>
    </source>
</evidence>
<dbReference type="SUPFAM" id="SSF81321">
    <property type="entry name" value="Family A G protein-coupled receptor-like"/>
    <property type="match status" value="1"/>
</dbReference>
<evidence type="ECO:0000256" key="10">
    <source>
        <dbReference type="ARBA" id="ARBA00023170"/>
    </source>
</evidence>
<evidence type="ECO:0000256" key="14">
    <source>
        <dbReference type="ARBA" id="ARBA00045573"/>
    </source>
</evidence>
<dbReference type="GeneTree" id="ENSGT01130000278303"/>
<keyword evidence="7 15" id="KW-0297">G-protein coupled receptor</keyword>
<dbReference type="eggNOG" id="KOG3656">
    <property type="taxonomic scope" value="Eukaryota"/>
</dbReference>
<dbReference type="FunCoup" id="H3AM23">
    <property type="interactions" value="588"/>
</dbReference>
<dbReference type="GO" id="GO:0016493">
    <property type="term" value="F:C-C chemokine receptor activity"/>
    <property type="evidence" value="ECO:0007669"/>
    <property type="project" value="TreeGrafter"/>
</dbReference>
<evidence type="ECO:0000256" key="2">
    <source>
        <dbReference type="ARBA" id="ARBA00011129"/>
    </source>
</evidence>
<evidence type="ECO:0000256" key="5">
    <source>
        <dbReference type="ARBA" id="ARBA00022692"/>
    </source>
</evidence>
<sequence>IKNLTNMLANTNYSLQIMNELSRDVHLHSSNSSLEDALSCHSVLSSDYESNFVPVVYSIIFILGFTGNSLVVIIFCFFIGIKTVASVYILNLAVADLLFLTGLPLWAAYYAFGYNWLLGSVMCKICSSLLCLNLYASIFFITCMSVDRYLAVVHPLKSQRKRSQCQARWISFLVWGLACLASAPTFYFRDTFYIDNLKVTACIMDYPEDEYLQWSAGMALMKNTLGFLVPVTVMATCYIGIGRHLTGIEGFGNNKQKRDKVLKMVIAVVLAFLSCWLPFHILTFLDTLSRLKLITNCVVITVIDTAMSFAICAGFANSCINPILYCFVGNHFREQFHHLPRRGSTSLSSRRNSTTRHSSFSRKLSDTIEAVVHGSNR</sequence>
<evidence type="ECO:0000256" key="4">
    <source>
        <dbReference type="ARBA" id="ARBA00022475"/>
    </source>
</evidence>
<dbReference type="GO" id="GO:0006955">
    <property type="term" value="P:immune response"/>
    <property type="evidence" value="ECO:0007669"/>
    <property type="project" value="TreeGrafter"/>
</dbReference>
<keyword evidence="10 15" id="KW-0675">Receptor</keyword>
<dbReference type="PRINTS" id="PR00237">
    <property type="entry name" value="GPCRRHODOPSN"/>
</dbReference>
<reference evidence="20" key="1">
    <citation type="submission" date="2011-08" db="EMBL/GenBank/DDBJ databases">
        <title>The draft genome of Latimeria chalumnae.</title>
        <authorList>
            <person name="Di Palma F."/>
            <person name="Alfoldi J."/>
            <person name="Johnson J."/>
            <person name="Berlin A."/>
            <person name="Gnerre S."/>
            <person name="Jaffe D."/>
            <person name="MacCallum I."/>
            <person name="Young S."/>
            <person name="Walker B.J."/>
            <person name="Lander E."/>
            <person name="Lindblad-Toh K."/>
        </authorList>
    </citation>
    <scope>NUCLEOTIDE SEQUENCE [LARGE SCALE GENOMIC DNA]</scope>
    <source>
        <strain evidence="20">Wild caught</strain>
    </source>
</reference>
<dbReference type="InterPro" id="IPR000147">
    <property type="entry name" value="ATII_AT2_rcpt"/>
</dbReference>
<evidence type="ECO:0000256" key="3">
    <source>
        <dbReference type="ARBA" id="ARBA00013651"/>
    </source>
</evidence>
<feature type="domain" description="G-protein coupled receptors family 1 profile" evidence="18">
    <location>
        <begin position="67"/>
        <end position="325"/>
    </location>
</feature>
<keyword evidence="11" id="KW-0325">Glycoprotein</keyword>
<dbReference type="GO" id="GO:0019722">
    <property type="term" value="P:calcium-mediated signaling"/>
    <property type="evidence" value="ECO:0007669"/>
    <property type="project" value="TreeGrafter"/>
</dbReference>
<dbReference type="EMBL" id="AFYH01199162">
    <property type="status" value="NOT_ANNOTATED_CDS"/>
    <property type="molecule type" value="Genomic_DNA"/>
</dbReference>
<dbReference type="PANTHER" id="PTHR10489:SF952">
    <property type="entry name" value="TYPE-2 ANGIOTENSIN II RECEPTOR"/>
    <property type="match status" value="1"/>
</dbReference>
<dbReference type="PANTHER" id="PTHR10489">
    <property type="entry name" value="CELL ADHESION MOLECULE"/>
    <property type="match status" value="1"/>
</dbReference>
<evidence type="ECO:0000256" key="15">
    <source>
        <dbReference type="RuleBase" id="RU000688"/>
    </source>
</evidence>
<evidence type="ECO:0000256" key="9">
    <source>
        <dbReference type="ARBA" id="ARBA00023157"/>
    </source>
</evidence>
<dbReference type="InterPro" id="IPR000248">
    <property type="entry name" value="ATII_rcpt"/>
</dbReference>
<evidence type="ECO:0000259" key="18">
    <source>
        <dbReference type="PROSITE" id="PS50262"/>
    </source>
</evidence>
<keyword evidence="5 15" id="KW-0812">Transmembrane</keyword>
<dbReference type="AlphaFoldDB" id="H3AM23"/>
<dbReference type="Bgee" id="ENSLACG00000009418">
    <property type="expression patterns" value="Expressed in pharyngeal gill and 5 other cell types or tissues"/>
</dbReference>
<dbReference type="InterPro" id="IPR017452">
    <property type="entry name" value="GPCR_Rhodpsn_7TM"/>
</dbReference>
<evidence type="ECO:0000256" key="16">
    <source>
        <dbReference type="SAM" id="MobiDB-lite"/>
    </source>
</evidence>
<feature type="region of interest" description="Disordered" evidence="16">
    <location>
        <begin position="342"/>
        <end position="362"/>
    </location>
</feature>
<evidence type="ECO:0000256" key="13">
    <source>
        <dbReference type="ARBA" id="ARBA00032126"/>
    </source>
</evidence>
<keyword evidence="4" id="KW-1003">Cell membrane</keyword>
<feature type="transmembrane region" description="Helical" evidence="17">
    <location>
        <begin position="167"/>
        <end position="188"/>
    </location>
</feature>
<dbReference type="GO" id="GO:0019957">
    <property type="term" value="F:C-C chemokine binding"/>
    <property type="evidence" value="ECO:0007669"/>
    <property type="project" value="TreeGrafter"/>
</dbReference>
<dbReference type="GO" id="GO:0004945">
    <property type="term" value="F:angiotensin type II receptor activity"/>
    <property type="evidence" value="ECO:0007669"/>
    <property type="project" value="InterPro"/>
</dbReference>
<dbReference type="GO" id="GO:0007204">
    <property type="term" value="P:positive regulation of cytosolic calcium ion concentration"/>
    <property type="evidence" value="ECO:0007669"/>
    <property type="project" value="TreeGrafter"/>
</dbReference>
<comment type="similarity">
    <text evidence="15">Belongs to the G-protein coupled receptor 1 family.</text>
</comment>
<comment type="subunit">
    <text evidence="2">Interacts with MTUS1.</text>
</comment>
<dbReference type="Gene3D" id="1.20.1070.10">
    <property type="entry name" value="Rhodopsin 7-helix transmembrane proteins"/>
    <property type="match status" value="1"/>
</dbReference>
<evidence type="ECO:0000256" key="1">
    <source>
        <dbReference type="ARBA" id="ARBA00004651"/>
    </source>
</evidence>
<evidence type="ECO:0000256" key="6">
    <source>
        <dbReference type="ARBA" id="ARBA00022989"/>
    </source>
</evidence>
<dbReference type="PRINTS" id="PR00241">
    <property type="entry name" value="ANGIOTENSINR"/>
</dbReference>
<dbReference type="GO" id="GO:0030593">
    <property type="term" value="P:neutrophil chemotaxis"/>
    <property type="evidence" value="ECO:0007669"/>
    <property type="project" value="TreeGrafter"/>
</dbReference>
<dbReference type="InterPro" id="IPR050119">
    <property type="entry name" value="CCR1-9-like"/>
</dbReference>
<reference evidence="19" key="2">
    <citation type="submission" date="2025-08" db="UniProtKB">
        <authorList>
            <consortium name="Ensembl"/>
        </authorList>
    </citation>
    <scope>IDENTIFICATION</scope>
</reference>
<keyword evidence="6 17" id="KW-1133">Transmembrane helix</keyword>
<keyword evidence="20" id="KW-1185">Reference proteome</keyword>
<dbReference type="PROSITE" id="PS00237">
    <property type="entry name" value="G_PROTEIN_RECEP_F1_1"/>
    <property type="match status" value="1"/>
</dbReference>
<dbReference type="Proteomes" id="UP000008672">
    <property type="component" value="Unassembled WGS sequence"/>
</dbReference>
<dbReference type="Ensembl" id="ENSLACT00000010773.1">
    <property type="protein sequence ID" value="ENSLACP00000010694.1"/>
    <property type="gene ID" value="ENSLACG00000009418.1"/>
</dbReference>
<feature type="transmembrane region" description="Helical" evidence="17">
    <location>
        <begin position="118"/>
        <end position="146"/>
    </location>
</feature>
<accession>H3AM23</accession>
<feature type="transmembrane region" description="Helical" evidence="17">
    <location>
        <begin position="293"/>
        <end position="316"/>
    </location>
</feature>
<dbReference type="GO" id="GO:0009897">
    <property type="term" value="C:external side of plasma membrane"/>
    <property type="evidence" value="ECO:0007669"/>
    <property type="project" value="TreeGrafter"/>
</dbReference>
<dbReference type="InParanoid" id="H3AM23"/>
<name>H3AM23_LATCH</name>
<comment type="function">
    <text evidence="14">Receptor for angiotensin II, a vasoconstricting peptide. Signals primarily via a non-canonical G-protein- and beta-arrestin independent pathways. Cooperates with MTUS1 to inhibit ERK2 activation and cell proliferation.</text>
</comment>
<dbReference type="GO" id="GO:0097746">
    <property type="term" value="P:blood vessel diameter maintenance"/>
    <property type="evidence" value="ECO:0007669"/>
    <property type="project" value="InterPro"/>
</dbReference>
<feature type="transmembrane region" description="Helical" evidence="17">
    <location>
        <begin position="224"/>
        <end position="241"/>
    </location>
</feature>
<comment type="subcellular location">
    <subcellularLocation>
        <location evidence="1">Cell membrane</location>
        <topology evidence="1">Multi-pass membrane protein</topology>
    </subcellularLocation>
</comment>
<evidence type="ECO:0000256" key="7">
    <source>
        <dbReference type="ARBA" id="ARBA00023040"/>
    </source>
</evidence>
<evidence type="ECO:0000256" key="12">
    <source>
        <dbReference type="ARBA" id="ARBA00023224"/>
    </source>
</evidence>
<evidence type="ECO:0000313" key="19">
    <source>
        <dbReference type="Ensembl" id="ENSLACP00000010694.1"/>
    </source>
</evidence>